<dbReference type="AlphaFoldDB" id="A0ABD5NFS6"/>
<reference evidence="2 3" key="1">
    <citation type="journal article" date="2019" name="Int. J. Syst. Evol. Microbiol.">
        <title>The Global Catalogue of Microorganisms (GCM) 10K type strain sequencing project: providing services to taxonomists for standard genome sequencing and annotation.</title>
        <authorList>
            <consortium name="The Broad Institute Genomics Platform"/>
            <consortium name="The Broad Institute Genome Sequencing Center for Infectious Disease"/>
            <person name="Wu L."/>
            <person name="Ma J."/>
        </authorList>
    </citation>
    <scope>NUCLEOTIDE SEQUENCE [LARGE SCALE GENOMIC DNA]</scope>
    <source>
        <strain evidence="2 3">CGMCC 1.12562</strain>
    </source>
</reference>
<dbReference type="RefSeq" id="WP_232570906.1">
    <property type="nucleotide sequence ID" value="NZ_CP089466.1"/>
</dbReference>
<keyword evidence="1" id="KW-0472">Membrane</keyword>
<accession>A0ABD5NFS6</accession>
<sequence length="116" mass="12215">MSLADQLERVGIVLGSILMVALPVSLVLQAVVPSSTPWWGLFALLAPGFVVGWAVAAEQAPFDYDTVWFVCFAGYLLATGVMLALGLQPLGEHRAAALAVVAVSVVVAAVVDYYRP</sequence>
<feature type="transmembrane region" description="Helical" evidence="1">
    <location>
        <begin position="67"/>
        <end position="87"/>
    </location>
</feature>
<evidence type="ECO:0000313" key="2">
    <source>
        <dbReference type="EMBL" id="MFC3477976.1"/>
    </source>
</evidence>
<evidence type="ECO:0000256" key="1">
    <source>
        <dbReference type="SAM" id="Phobius"/>
    </source>
</evidence>
<name>A0ABD5NFS6_9EURY</name>
<comment type="caution">
    <text evidence="2">The sequence shown here is derived from an EMBL/GenBank/DDBJ whole genome shotgun (WGS) entry which is preliminary data.</text>
</comment>
<keyword evidence="1" id="KW-1133">Transmembrane helix</keyword>
<feature type="transmembrane region" description="Helical" evidence="1">
    <location>
        <begin position="38"/>
        <end position="55"/>
    </location>
</feature>
<organism evidence="2 3">
    <name type="scientific">Halobacterium litoreum</name>
    <dbReference type="NCBI Taxonomy" id="2039234"/>
    <lineage>
        <taxon>Archaea</taxon>
        <taxon>Methanobacteriati</taxon>
        <taxon>Methanobacteriota</taxon>
        <taxon>Stenosarchaea group</taxon>
        <taxon>Halobacteria</taxon>
        <taxon>Halobacteriales</taxon>
        <taxon>Halobacteriaceae</taxon>
        <taxon>Halobacterium</taxon>
    </lineage>
</organism>
<feature type="transmembrane region" description="Helical" evidence="1">
    <location>
        <begin position="93"/>
        <end position="114"/>
    </location>
</feature>
<dbReference type="GeneID" id="69119031"/>
<protein>
    <recommendedName>
        <fullName evidence="4">SPW repeat-containing protein</fullName>
    </recommendedName>
</protein>
<keyword evidence="1" id="KW-0812">Transmembrane</keyword>
<dbReference type="Proteomes" id="UP001595660">
    <property type="component" value="Unassembled WGS sequence"/>
</dbReference>
<feature type="transmembrane region" description="Helical" evidence="1">
    <location>
        <begin position="12"/>
        <end position="32"/>
    </location>
</feature>
<proteinExistence type="predicted"/>
<evidence type="ECO:0008006" key="4">
    <source>
        <dbReference type="Google" id="ProtNLM"/>
    </source>
</evidence>
<keyword evidence="3" id="KW-1185">Reference proteome</keyword>
<dbReference type="EMBL" id="JBHRWN010000002">
    <property type="protein sequence ID" value="MFC3477976.1"/>
    <property type="molecule type" value="Genomic_DNA"/>
</dbReference>
<evidence type="ECO:0000313" key="3">
    <source>
        <dbReference type="Proteomes" id="UP001595660"/>
    </source>
</evidence>
<gene>
    <name evidence="2" type="ORF">ACFOKC_09570</name>
</gene>